<evidence type="ECO:0000313" key="1">
    <source>
        <dbReference type="EMBL" id="BBO84625.1"/>
    </source>
</evidence>
<dbReference type="KEGG" id="dov:DSCO28_51910"/>
<proteinExistence type="predicted"/>
<dbReference type="EMBL" id="AP021876">
    <property type="protein sequence ID" value="BBO84625.1"/>
    <property type="molecule type" value="Genomic_DNA"/>
</dbReference>
<accession>A0A5K7ZWJ2</accession>
<dbReference type="AlphaFoldDB" id="A0A5K7ZWJ2"/>
<protein>
    <submittedName>
        <fullName evidence="1">Uncharacterized protein</fullName>
    </submittedName>
</protein>
<name>A0A5K7ZWJ2_9BACT</name>
<dbReference type="Proteomes" id="UP000425960">
    <property type="component" value="Chromosome"/>
</dbReference>
<organism evidence="1 2">
    <name type="scientific">Desulfosarcina ovata subsp. sediminis</name>
    <dbReference type="NCBI Taxonomy" id="885957"/>
    <lineage>
        <taxon>Bacteria</taxon>
        <taxon>Pseudomonadati</taxon>
        <taxon>Thermodesulfobacteriota</taxon>
        <taxon>Desulfobacteria</taxon>
        <taxon>Desulfobacterales</taxon>
        <taxon>Desulfosarcinaceae</taxon>
        <taxon>Desulfosarcina</taxon>
    </lineage>
</organism>
<reference evidence="1 2" key="1">
    <citation type="submission" date="2019-11" db="EMBL/GenBank/DDBJ databases">
        <title>Comparative genomics of hydrocarbon-degrading Desulfosarcina strains.</title>
        <authorList>
            <person name="Watanabe M."/>
            <person name="Kojima H."/>
            <person name="Fukui M."/>
        </authorList>
    </citation>
    <scope>NUCLEOTIDE SEQUENCE [LARGE SCALE GENOMIC DNA]</scope>
    <source>
        <strain evidence="1 2">28bB2T</strain>
    </source>
</reference>
<sequence>MDIELDLNHHCIETEIRRRHNAAISQYFKAASDKTALEETIDLLDQALRAFDFRQLRSRWPLLGGHASCRIWLTQNAQGHPELRMDSTRIVPPAEPA</sequence>
<gene>
    <name evidence="1" type="ORF">DSCO28_51910</name>
</gene>
<evidence type="ECO:0000313" key="2">
    <source>
        <dbReference type="Proteomes" id="UP000425960"/>
    </source>
</evidence>